<dbReference type="AlphaFoldDB" id="A0A6A5SXE5"/>
<evidence type="ECO:0000313" key="2">
    <source>
        <dbReference type="Proteomes" id="UP000800038"/>
    </source>
</evidence>
<protein>
    <submittedName>
        <fullName evidence="1">Phosphoglycerate mutase-like protein</fullName>
    </submittedName>
</protein>
<sequence>MSGRTWEYIARRGFFSHDEDPESWEFRATTRTGLGILNRAYPTDADFDPKYQRSQWERLRHYVQSLNQEDPETKRYKIIFLVRHGQGLHNVKEKEVGRKEWDRYWAKLPGDGTTTWLDAELTPTGEQQARDIAKFWASENLPLPGSVYSSPLRRCLRTTTLAFAPVLNAVPKRVQTTKEKLRERLGVHTCDQRSSKTWIANTYPNFEIEDGFTEEDELWQPNRRETFEEHVLRKTELLDDVFANDDNELISMTAHSGAIMALFAATGWKKIPVAAGAVYPLLVCATRTQAE</sequence>
<dbReference type="InterPro" id="IPR013078">
    <property type="entry name" value="His_Pase_superF_clade-1"/>
</dbReference>
<dbReference type="GO" id="GO:0005737">
    <property type="term" value="C:cytoplasm"/>
    <property type="evidence" value="ECO:0007669"/>
    <property type="project" value="TreeGrafter"/>
</dbReference>
<evidence type="ECO:0000313" key="1">
    <source>
        <dbReference type="EMBL" id="KAF1945325.1"/>
    </source>
</evidence>
<dbReference type="Proteomes" id="UP000800038">
    <property type="component" value="Unassembled WGS sequence"/>
</dbReference>
<dbReference type="CDD" id="cd07067">
    <property type="entry name" value="HP_PGM_like"/>
    <property type="match status" value="1"/>
</dbReference>
<proteinExistence type="predicted"/>
<keyword evidence="2" id="KW-1185">Reference proteome</keyword>
<dbReference type="EMBL" id="ML976010">
    <property type="protein sequence ID" value="KAF1945325.1"/>
    <property type="molecule type" value="Genomic_DNA"/>
</dbReference>
<dbReference type="Pfam" id="PF00300">
    <property type="entry name" value="His_Phos_1"/>
    <property type="match status" value="1"/>
</dbReference>
<dbReference type="Gene3D" id="3.40.50.1240">
    <property type="entry name" value="Phosphoglycerate mutase-like"/>
    <property type="match status" value="1"/>
</dbReference>
<dbReference type="InterPro" id="IPR029033">
    <property type="entry name" value="His_PPase_superfam"/>
</dbReference>
<organism evidence="1 2">
    <name type="scientific">Clathrospora elynae</name>
    <dbReference type="NCBI Taxonomy" id="706981"/>
    <lineage>
        <taxon>Eukaryota</taxon>
        <taxon>Fungi</taxon>
        <taxon>Dikarya</taxon>
        <taxon>Ascomycota</taxon>
        <taxon>Pezizomycotina</taxon>
        <taxon>Dothideomycetes</taxon>
        <taxon>Pleosporomycetidae</taxon>
        <taxon>Pleosporales</taxon>
        <taxon>Diademaceae</taxon>
        <taxon>Clathrospora</taxon>
    </lineage>
</organism>
<dbReference type="PANTHER" id="PTHR48100:SF1">
    <property type="entry name" value="HISTIDINE PHOSPHATASE FAMILY PROTEIN-RELATED"/>
    <property type="match status" value="1"/>
</dbReference>
<name>A0A6A5SXE5_9PLEO</name>
<dbReference type="InterPro" id="IPR050275">
    <property type="entry name" value="PGM_Phosphatase"/>
</dbReference>
<gene>
    <name evidence="1" type="ORF">EJ02DRAFT_419599</name>
</gene>
<accession>A0A6A5SXE5</accession>
<dbReference type="SUPFAM" id="SSF53254">
    <property type="entry name" value="Phosphoglycerate mutase-like"/>
    <property type="match status" value="1"/>
</dbReference>
<dbReference type="OrthoDB" id="496981at2759"/>
<reference evidence="1" key="1">
    <citation type="journal article" date="2020" name="Stud. Mycol.">
        <title>101 Dothideomycetes genomes: a test case for predicting lifestyles and emergence of pathogens.</title>
        <authorList>
            <person name="Haridas S."/>
            <person name="Albert R."/>
            <person name="Binder M."/>
            <person name="Bloem J."/>
            <person name="Labutti K."/>
            <person name="Salamov A."/>
            <person name="Andreopoulos B."/>
            <person name="Baker S."/>
            <person name="Barry K."/>
            <person name="Bills G."/>
            <person name="Bluhm B."/>
            <person name="Cannon C."/>
            <person name="Castanera R."/>
            <person name="Culley D."/>
            <person name="Daum C."/>
            <person name="Ezra D."/>
            <person name="Gonzalez J."/>
            <person name="Henrissat B."/>
            <person name="Kuo A."/>
            <person name="Liang C."/>
            <person name="Lipzen A."/>
            <person name="Lutzoni F."/>
            <person name="Magnuson J."/>
            <person name="Mondo S."/>
            <person name="Nolan M."/>
            <person name="Ohm R."/>
            <person name="Pangilinan J."/>
            <person name="Park H.-J."/>
            <person name="Ramirez L."/>
            <person name="Alfaro M."/>
            <person name="Sun H."/>
            <person name="Tritt A."/>
            <person name="Yoshinaga Y."/>
            <person name="Zwiers L.-H."/>
            <person name="Turgeon B."/>
            <person name="Goodwin S."/>
            <person name="Spatafora J."/>
            <person name="Crous P."/>
            <person name="Grigoriev I."/>
        </authorList>
    </citation>
    <scope>NUCLEOTIDE SEQUENCE</scope>
    <source>
        <strain evidence="1">CBS 161.51</strain>
    </source>
</reference>
<dbReference type="GO" id="GO:0016791">
    <property type="term" value="F:phosphatase activity"/>
    <property type="evidence" value="ECO:0007669"/>
    <property type="project" value="TreeGrafter"/>
</dbReference>
<dbReference type="SMART" id="SM00855">
    <property type="entry name" value="PGAM"/>
    <property type="match status" value="1"/>
</dbReference>
<dbReference type="PANTHER" id="PTHR48100">
    <property type="entry name" value="BROAD-SPECIFICITY PHOSPHATASE YOR283W-RELATED"/>
    <property type="match status" value="1"/>
</dbReference>